<gene>
    <name evidence="1" type="ORF">KIN20_020162</name>
</gene>
<keyword evidence="2" id="KW-1185">Reference proteome</keyword>
<dbReference type="AlphaFoldDB" id="A0AAD5QTD3"/>
<organism evidence="1 2">
    <name type="scientific">Parelaphostrongylus tenuis</name>
    <name type="common">Meningeal worm</name>
    <dbReference type="NCBI Taxonomy" id="148309"/>
    <lineage>
        <taxon>Eukaryota</taxon>
        <taxon>Metazoa</taxon>
        <taxon>Ecdysozoa</taxon>
        <taxon>Nematoda</taxon>
        <taxon>Chromadorea</taxon>
        <taxon>Rhabditida</taxon>
        <taxon>Rhabditina</taxon>
        <taxon>Rhabditomorpha</taxon>
        <taxon>Strongyloidea</taxon>
        <taxon>Metastrongylidae</taxon>
        <taxon>Parelaphostrongylus</taxon>
    </lineage>
</organism>
<name>A0AAD5QTD3_PARTN</name>
<accession>A0AAD5QTD3</accession>
<dbReference type="Proteomes" id="UP001196413">
    <property type="component" value="Unassembled WGS sequence"/>
</dbReference>
<dbReference type="EMBL" id="JAHQIW010004081">
    <property type="protein sequence ID" value="KAJ1361015.1"/>
    <property type="molecule type" value="Genomic_DNA"/>
</dbReference>
<comment type="caution">
    <text evidence="1">The sequence shown here is derived from an EMBL/GenBank/DDBJ whole genome shotgun (WGS) entry which is preliminary data.</text>
</comment>
<evidence type="ECO:0000313" key="1">
    <source>
        <dbReference type="EMBL" id="KAJ1361015.1"/>
    </source>
</evidence>
<sequence>MGTWSGVASTICPDGDLSLIWVDAHMELLGHLGDRIFYMEEIKKRGIAEVMQEALYRVTSLFASAIRWSCLGNSFVFRTRMARRKMLVNQLIRSKQLRVMIRSQKGWLGAQKYKMNNGNKNIRNGTETANAPRKEEDQVVEAWYSQ</sequence>
<evidence type="ECO:0000313" key="2">
    <source>
        <dbReference type="Proteomes" id="UP001196413"/>
    </source>
</evidence>
<protein>
    <submittedName>
        <fullName evidence="1">Uncharacterized protein</fullName>
    </submittedName>
</protein>
<proteinExistence type="predicted"/>
<reference evidence="1" key="1">
    <citation type="submission" date="2021-06" db="EMBL/GenBank/DDBJ databases">
        <title>Parelaphostrongylus tenuis whole genome reference sequence.</title>
        <authorList>
            <person name="Garwood T.J."/>
            <person name="Larsen P.A."/>
            <person name="Fountain-Jones N.M."/>
            <person name="Garbe J.R."/>
            <person name="Macchietto M.G."/>
            <person name="Kania S.A."/>
            <person name="Gerhold R.W."/>
            <person name="Richards J.E."/>
            <person name="Wolf T.M."/>
        </authorList>
    </citation>
    <scope>NUCLEOTIDE SEQUENCE</scope>
    <source>
        <strain evidence="1">MNPRO001-30</strain>
        <tissue evidence="1">Meninges</tissue>
    </source>
</reference>